<gene>
    <name evidence="1" type="ORF">NN4_84800</name>
</gene>
<accession>A0A511MUA7</accession>
<name>A0A511MUA7_9NOCA</name>
<evidence type="ECO:0000313" key="1">
    <source>
        <dbReference type="EMBL" id="GEM43961.1"/>
    </source>
</evidence>
<comment type="caution">
    <text evidence="1">The sequence shown here is derived from an EMBL/GenBank/DDBJ whole genome shotgun (WGS) entry which is preliminary data.</text>
</comment>
<protein>
    <submittedName>
        <fullName evidence="1">Uncharacterized protein</fullName>
    </submittedName>
</protein>
<dbReference type="EMBL" id="BJXA01000124">
    <property type="protein sequence ID" value="GEM43961.1"/>
    <property type="molecule type" value="Genomic_DNA"/>
</dbReference>
<dbReference type="AlphaFoldDB" id="A0A511MUA7"/>
<reference evidence="1 2" key="1">
    <citation type="submission" date="2019-07" db="EMBL/GenBank/DDBJ databases">
        <title>Whole genome shotgun sequence of Nocardia ninae NBRC 108245.</title>
        <authorList>
            <person name="Hosoyama A."/>
            <person name="Uohara A."/>
            <person name="Ohji S."/>
            <person name="Ichikawa N."/>
        </authorList>
    </citation>
    <scope>NUCLEOTIDE SEQUENCE [LARGE SCALE GENOMIC DNA]</scope>
    <source>
        <strain evidence="1 2">NBRC 108245</strain>
    </source>
</reference>
<evidence type="ECO:0000313" key="2">
    <source>
        <dbReference type="Proteomes" id="UP000321424"/>
    </source>
</evidence>
<dbReference type="Proteomes" id="UP000321424">
    <property type="component" value="Unassembled WGS sequence"/>
</dbReference>
<keyword evidence="2" id="KW-1185">Reference proteome</keyword>
<organism evidence="1 2">
    <name type="scientific">Nocardia ninae NBRC 108245</name>
    <dbReference type="NCBI Taxonomy" id="1210091"/>
    <lineage>
        <taxon>Bacteria</taxon>
        <taxon>Bacillati</taxon>
        <taxon>Actinomycetota</taxon>
        <taxon>Actinomycetes</taxon>
        <taxon>Mycobacteriales</taxon>
        <taxon>Nocardiaceae</taxon>
        <taxon>Nocardia</taxon>
    </lineage>
</organism>
<sequence length="141" mass="14632">MTQIAANGERHVTIPLATGGTPFSTLQLVVDRDNEVTDYSEVHFTEYTPDSGHVTKWSKDQVVLDQDFTAATDRAIKRGIGDAIGELNSCLSSAGVPAWVIAAVIVACKPVLGLGLAACLVAGGVGSATAAYCQGRAISKL</sequence>
<proteinExistence type="predicted"/>